<feature type="active site" evidence="4">
    <location>
        <position position="137"/>
    </location>
</feature>
<dbReference type="CDD" id="cd16433">
    <property type="entry name" value="CheB"/>
    <property type="match status" value="1"/>
</dbReference>
<dbReference type="PANTHER" id="PTHR42872">
    <property type="entry name" value="PROTEIN-GLUTAMATE METHYLESTERASE/PROTEIN-GLUTAMINE GLUTAMINASE"/>
    <property type="match status" value="1"/>
</dbReference>
<evidence type="ECO:0000256" key="4">
    <source>
        <dbReference type="PROSITE-ProRule" id="PRU00050"/>
    </source>
</evidence>
<feature type="active site" evidence="4">
    <location>
        <position position="44"/>
    </location>
</feature>
<name>A0ABW2L269_9BACT</name>
<accession>A0ABW2L269</accession>
<evidence type="ECO:0000256" key="1">
    <source>
        <dbReference type="ARBA" id="ARBA00022801"/>
    </source>
</evidence>
<evidence type="ECO:0000313" key="6">
    <source>
        <dbReference type="EMBL" id="MFC7336436.1"/>
    </source>
</evidence>
<dbReference type="PANTHER" id="PTHR42872:SF6">
    <property type="entry name" value="PROTEIN-GLUTAMATE METHYLESTERASE_PROTEIN-GLUTAMINE GLUTAMINASE"/>
    <property type="match status" value="1"/>
</dbReference>
<proteinExistence type="predicted"/>
<organism evidence="6 7">
    <name type="scientific">Haloferula chungangensis</name>
    <dbReference type="NCBI Taxonomy" id="1048331"/>
    <lineage>
        <taxon>Bacteria</taxon>
        <taxon>Pseudomonadati</taxon>
        <taxon>Verrucomicrobiota</taxon>
        <taxon>Verrucomicrobiia</taxon>
        <taxon>Verrucomicrobiales</taxon>
        <taxon>Verrucomicrobiaceae</taxon>
        <taxon>Haloferula</taxon>
    </lineage>
</organism>
<evidence type="ECO:0000313" key="7">
    <source>
        <dbReference type="Proteomes" id="UP001596472"/>
    </source>
</evidence>
<evidence type="ECO:0000259" key="5">
    <source>
        <dbReference type="PROSITE" id="PS50122"/>
    </source>
</evidence>
<dbReference type="Pfam" id="PF01339">
    <property type="entry name" value="CheB_methylest"/>
    <property type="match status" value="1"/>
</dbReference>
<reference evidence="7" key="1">
    <citation type="journal article" date="2019" name="Int. J. Syst. Evol. Microbiol.">
        <title>The Global Catalogue of Microorganisms (GCM) 10K type strain sequencing project: providing services to taxonomists for standard genome sequencing and annotation.</title>
        <authorList>
            <consortium name="The Broad Institute Genomics Platform"/>
            <consortium name="The Broad Institute Genome Sequencing Center for Infectious Disease"/>
            <person name="Wu L."/>
            <person name="Ma J."/>
        </authorList>
    </citation>
    <scope>NUCLEOTIDE SEQUENCE [LARGE SCALE GENOMIC DNA]</scope>
    <source>
        <strain evidence="7">CGMCC 4.1467</strain>
    </source>
</reference>
<dbReference type="RefSeq" id="WP_379709635.1">
    <property type="nucleotide sequence ID" value="NZ_JBHTBS010000002.1"/>
</dbReference>
<dbReference type="Gene3D" id="3.40.50.180">
    <property type="entry name" value="Methylesterase CheB, C-terminal domain"/>
    <property type="match status" value="1"/>
</dbReference>
<feature type="domain" description="CheB-type methylesterase" evidence="5">
    <location>
        <begin position="12"/>
        <end position="188"/>
    </location>
</feature>
<dbReference type="EC" id="3.1.1.61" evidence="2"/>
<gene>
    <name evidence="6" type="ORF">ACFQY0_04540</name>
</gene>
<comment type="caution">
    <text evidence="6">The sequence shown here is derived from an EMBL/GenBank/DDBJ whole genome shotgun (WGS) entry which is preliminary data.</text>
</comment>
<evidence type="ECO:0000256" key="3">
    <source>
        <dbReference type="ARBA" id="ARBA00048267"/>
    </source>
</evidence>
<protein>
    <recommendedName>
        <fullName evidence="2">protein-glutamate methylesterase</fullName>
        <ecNumber evidence="2">3.1.1.61</ecNumber>
    </recommendedName>
</protein>
<evidence type="ECO:0000256" key="2">
    <source>
        <dbReference type="ARBA" id="ARBA00039140"/>
    </source>
</evidence>
<dbReference type="InterPro" id="IPR035909">
    <property type="entry name" value="CheB_C"/>
</dbReference>
<dbReference type="Proteomes" id="UP001596472">
    <property type="component" value="Unassembled WGS sequence"/>
</dbReference>
<dbReference type="EMBL" id="JBHTBS010000002">
    <property type="protein sequence ID" value="MFC7336436.1"/>
    <property type="molecule type" value="Genomic_DNA"/>
</dbReference>
<keyword evidence="4" id="KW-0145">Chemotaxis</keyword>
<keyword evidence="1 4" id="KW-0378">Hydrolase</keyword>
<sequence length="197" mass="20993">MKVEKGKDVGAVVIGASIGAVEALLRILPELPDDYPLPVLVVVHVPPDGRSALPELFRERCRMPVKEAEDTEAIRAGTIYFAPSDYHLLVDPDCTVSLSNEEAVHYSRPAIDPLFETAADAWGDRLLGVVLTGASKDGALGLRAVESAGGATLVQDPETAEGMAMPMAALEACQDARSLSLDEIAQFIANEFPLILK</sequence>
<dbReference type="InterPro" id="IPR000673">
    <property type="entry name" value="Sig_transdc_resp-reg_Me-estase"/>
</dbReference>
<comment type="catalytic activity">
    <reaction evidence="3">
        <text>[protein]-L-glutamate 5-O-methyl ester + H2O = L-glutamyl-[protein] + methanol + H(+)</text>
        <dbReference type="Rhea" id="RHEA:23236"/>
        <dbReference type="Rhea" id="RHEA-COMP:10208"/>
        <dbReference type="Rhea" id="RHEA-COMP:10311"/>
        <dbReference type="ChEBI" id="CHEBI:15377"/>
        <dbReference type="ChEBI" id="CHEBI:15378"/>
        <dbReference type="ChEBI" id="CHEBI:17790"/>
        <dbReference type="ChEBI" id="CHEBI:29973"/>
        <dbReference type="ChEBI" id="CHEBI:82795"/>
        <dbReference type="EC" id="3.1.1.61"/>
    </reaction>
</comment>
<keyword evidence="7" id="KW-1185">Reference proteome</keyword>
<dbReference type="SUPFAM" id="SSF52738">
    <property type="entry name" value="Methylesterase CheB, C-terminal domain"/>
    <property type="match status" value="1"/>
</dbReference>
<dbReference type="PROSITE" id="PS50122">
    <property type="entry name" value="CHEB"/>
    <property type="match status" value="1"/>
</dbReference>
<feature type="active site" evidence="4">
    <location>
        <position position="17"/>
    </location>
</feature>